<comment type="pathway">
    <text evidence="1 7">Cofactor biosynthesis; tetrahydrofolate biosynthesis; 5,6,7,8-tetrahydrofolate from 7,8-dihydrofolate: step 1/1.</text>
</comment>
<dbReference type="GO" id="GO:0046654">
    <property type="term" value="P:tetrahydrofolate biosynthetic process"/>
    <property type="evidence" value="ECO:0007669"/>
    <property type="project" value="UniProtKB-UniPathway"/>
</dbReference>
<keyword evidence="5 7" id="KW-0521">NADP</keyword>
<proteinExistence type="inferred from homology"/>
<dbReference type="CDD" id="cd00209">
    <property type="entry name" value="DHFR"/>
    <property type="match status" value="1"/>
</dbReference>
<reference evidence="10 11" key="1">
    <citation type="submission" date="2017-05" db="EMBL/GenBank/DDBJ databases">
        <title>Vagococcus spp. assemblies.</title>
        <authorList>
            <person name="Gulvik C.A."/>
        </authorList>
    </citation>
    <scope>NUCLEOTIDE SEQUENCE [LARGE SCALE GENOMIC DNA]</scope>
    <source>
        <strain evidence="10 11">DSM 24756</strain>
    </source>
</reference>
<dbReference type="PROSITE" id="PS51330">
    <property type="entry name" value="DHFR_2"/>
    <property type="match status" value="1"/>
</dbReference>
<dbReference type="PRINTS" id="PR00070">
    <property type="entry name" value="DHFR"/>
</dbReference>
<evidence type="ECO:0000256" key="3">
    <source>
        <dbReference type="ARBA" id="ARBA00012856"/>
    </source>
</evidence>
<dbReference type="UniPathway" id="UPA00077">
    <property type="reaction ID" value="UER00158"/>
</dbReference>
<dbReference type="Gene3D" id="3.40.430.10">
    <property type="entry name" value="Dihydrofolate Reductase, subunit A"/>
    <property type="match status" value="1"/>
</dbReference>
<comment type="similarity">
    <text evidence="2 7 8">Belongs to the dihydrofolate reductase family.</text>
</comment>
<evidence type="ECO:0000256" key="6">
    <source>
        <dbReference type="ARBA" id="ARBA00023002"/>
    </source>
</evidence>
<dbReference type="PANTHER" id="PTHR48069">
    <property type="entry name" value="DIHYDROFOLATE REDUCTASE"/>
    <property type="match status" value="1"/>
</dbReference>
<evidence type="ECO:0000313" key="10">
    <source>
        <dbReference type="EMBL" id="RSU08119.1"/>
    </source>
</evidence>
<dbReference type="InterPro" id="IPR012259">
    <property type="entry name" value="DHFR"/>
</dbReference>
<comment type="catalytic activity">
    <reaction evidence="7">
        <text>(6S)-5,6,7,8-tetrahydrofolate + NADP(+) = 7,8-dihydrofolate + NADPH + H(+)</text>
        <dbReference type="Rhea" id="RHEA:15009"/>
        <dbReference type="ChEBI" id="CHEBI:15378"/>
        <dbReference type="ChEBI" id="CHEBI:57451"/>
        <dbReference type="ChEBI" id="CHEBI:57453"/>
        <dbReference type="ChEBI" id="CHEBI:57783"/>
        <dbReference type="ChEBI" id="CHEBI:58349"/>
        <dbReference type="EC" id="1.5.1.3"/>
    </reaction>
</comment>
<keyword evidence="11" id="KW-1185">Reference proteome</keyword>
<evidence type="ECO:0000256" key="7">
    <source>
        <dbReference type="PIRNR" id="PIRNR000194"/>
    </source>
</evidence>
<dbReference type="GO" id="GO:0046452">
    <property type="term" value="P:dihydrofolate metabolic process"/>
    <property type="evidence" value="ECO:0007669"/>
    <property type="project" value="TreeGrafter"/>
</dbReference>
<dbReference type="SUPFAM" id="SSF53597">
    <property type="entry name" value="Dihydrofolate reductase-like"/>
    <property type="match status" value="1"/>
</dbReference>
<dbReference type="Proteomes" id="UP000288669">
    <property type="component" value="Unassembled WGS sequence"/>
</dbReference>
<keyword evidence="6 7" id="KW-0560">Oxidoreductase</keyword>
<organism evidence="10 11">
    <name type="scientific">Vagococcus entomophilus</name>
    <dbReference type="NCBI Taxonomy" id="1160095"/>
    <lineage>
        <taxon>Bacteria</taxon>
        <taxon>Bacillati</taxon>
        <taxon>Bacillota</taxon>
        <taxon>Bacilli</taxon>
        <taxon>Lactobacillales</taxon>
        <taxon>Enterococcaceae</taxon>
        <taxon>Vagococcus</taxon>
    </lineage>
</organism>
<evidence type="ECO:0000256" key="4">
    <source>
        <dbReference type="ARBA" id="ARBA00022563"/>
    </source>
</evidence>
<sequence>MLAAIWAQDEEGLIGKEGKLPWHLPNDLKFFKTMTEHNTIVMGRKTFEGMGGKLLPNRDTIILTSDKSYQVEGALVFHDKQEVLEYAKKTDGMVFITGGTQVYKTFLPEIDVLHRTLIHHRFEGDAYFPKINWDAFTMVSISEGETDERNPYKYQFESYHRK</sequence>
<dbReference type="RefSeq" id="WP_126822406.1">
    <property type="nucleotide sequence ID" value="NZ_JBHLWU010000001.1"/>
</dbReference>
<dbReference type="OrthoDB" id="9804315at2"/>
<dbReference type="GO" id="GO:0046655">
    <property type="term" value="P:folic acid metabolic process"/>
    <property type="evidence" value="ECO:0007669"/>
    <property type="project" value="TreeGrafter"/>
</dbReference>
<keyword evidence="4 7" id="KW-0554">One-carbon metabolism</keyword>
<dbReference type="GO" id="GO:0006730">
    <property type="term" value="P:one-carbon metabolic process"/>
    <property type="evidence" value="ECO:0007669"/>
    <property type="project" value="UniProtKB-KW"/>
</dbReference>
<evidence type="ECO:0000256" key="1">
    <source>
        <dbReference type="ARBA" id="ARBA00004903"/>
    </source>
</evidence>
<dbReference type="PROSITE" id="PS00075">
    <property type="entry name" value="DHFR_1"/>
    <property type="match status" value="1"/>
</dbReference>
<dbReference type="EC" id="1.5.1.3" evidence="3 7"/>
<dbReference type="Pfam" id="PF00186">
    <property type="entry name" value="DHFR_1"/>
    <property type="match status" value="1"/>
</dbReference>
<gene>
    <name evidence="10" type="ORF">CBF30_02420</name>
</gene>
<protein>
    <recommendedName>
        <fullName evidence="3 7">Dihydrofolate reductase</fullName>
        <ecNumber evidence="3 7">1.5.1.3</ecNumber>
    </recommendedName>
</protein>
<evidence type="ECO:0000259" key="9">
    <source>
        <dbReference type="PROSITE" id="PS51330"/>
    </source>
</evidence>
<dbReference type="PANTHER" id="PTHR48069:SF3">
    <property type="entry name" value="DIHYDROFOLATE REDUCTASE"/>
    <property type="match status" value="1"/>
</dbReference>
<evidence type="ECO:0000256" key="5">
    <source>
        <dbReference type="ARBA" id="ARBA00022857"/>
    </source>
</evidence>
<comment type="function">
    <text evidence="7">Key enzyme in folate metabolism. Catalyzes an essential reaction for de novo glycine and purine synthesis, and for DNA precursor synthesis.</text>
</comment>
<dbReference type="EMBL" id="NGJZ01000001">
    <property type="protein sequence ID" value="RSU08119.1"/>
    <property type="molecule type" value="Genomic_DNA"/>
</dbReference>
<comment type="caution">
    <text evidence="10">The sequence shown here is derived from an EMBL/GenBank/DDBJ whole genome shotgun (WGS) entry which is preliminary data.</text>
</comment>
<dbReference type="GO" id="GO:0050661">
    <property type="term" value="F:NADP binding"/>
    <property type="evidence" value="ECO:0007669"/>
    <property type="project" value="InterPro"/>
</dbReference>
<name>A0A430AJ98_9ENTE</name>
<dbReference type="GO" id="GO:0005829">
    <property type="term" value="C:cytosol"/>
    <property type="evidence" value="ECO:0007669"/>
    <property type="project" value="TreeGrafter"/>
</dbReference>
<evidence type="ECO:0000313" key="11">
    <source>
        <dbReference type="Proteomes" id="UP000288669"/>
    </source>
</evidence>
<dbReference type="PIRSF" id="PIRSF000194">
    <property type="entry name" value="DHFR"/>
    <property type="match status" value="1"/>
</dbReference>
<dbReference type="InterPro" id="IPR001796">
    <property type="entry name" value="DHFR_dom"/>
</dbReference>
<accession>A0A430AJ98</accession>
<dbReference type="InterPro" id="IPR024072">
    <property type="entry name" value="DHFR-like_dom_sf"/>
</dbReference>
<dbReference type="InterPro" id="IPR017925">
    <property type="entry name" value="DHFR_CS"/>
</dbReference>
<dbReference type="AlphaFoldDB" id="A0A430AJ98"/>
<evidence type="ECO:0000256" key="8">
    <source>
        <dbReference type="RuleBase" id="RU004474"/>
    </source>
</evidence>
<evidence type="ECO:0000256" key="2">
    <source>
        <dbReference type="ARBA" id="ARBA00009539"/>
    </source>
</evidence>
<feature type="domain" description="DHFR" evidence="9">
    <location>
        <begin position="1"/>
        <end position="161"/>
    </location>
</feature>
<dbReference type="GO" id="GO:0004146">
    <property type="term" value="F:dihydrofolate reductase activity"/>
    <property type="evidence" value="ECO:0007669"/>
    <property type="project" value="UniProtKB-EC"/>
</dbReference>